<dbReference type="Proteomes" id="UP000504633">
    <property type="component" value="Unplaced"/>
</dbReference>
<organism evidence="8 9">
    <name type="scientific">Drosophila hydei</name>
    <name type="common">Fruit fly</name>
    <dbReference type="NCBI Taxonomy" id="7224"/>
    <lineage>
        <taxon>Eukaryota</taxon>
        <taxon>Metazoa</taxon>
        <taxon>Ecdysozoa</taxon>
        <taxon>Arthropoda</taxon>
        <taxon>Hexapoda</taxon>
        <taxon>Insecta</taxon>
        <taxon>Pterygota</taxon>
        <taxon>Neoptera</taxon>
        <taxon>Endopterygota</taxon>
        <taxon>Diptera</taxon>
        <taxon>Brachycera</taxon>
        <taxon>Muscomorpha</taxon>
        <taxon>Ephydroidea</taxon>
        <taxon>Drosophilidae</taxon>
        <taxon>Drosophila</taxon>
    </lineage>
</organism>
<evidence type="ECO:0000313" key="8">
    <source>
        <dbReference type="Proteomes" id="UP000504633"/>
    </source>
</evidence>
<dbReference type="GO" id="GO:0008270">
    <property type="term" value="F:zinc ion binding"/>
    <property type="evidence" value="ECO:0007669"/>
    <property type="project" value="TreeGrafter"/>
</dbReference>
<dbReference type="GeneID" id="111594857"/>
<dbReference type="InterPro" id="IPR007484">
    <property type="entry name" value="Peptidase_M28"/>
</dbReference>
<comment type="similarity">
    <text evidence="2">Belongs to the glutaminyl-peptide cyclotransferase family.</text>
</comment>
<dbReference type="Pfam" id="PF04389">
    <property type="entry name" value="Peptidase_M28"/>
    <property type="match status" value="1"/>
</dbReference>
<dbReference type="RefSeq" id="XP_023164104.2">
    <property type="nucleotide sequence ID" value="XM_023308336.2"/>
</dbReference>
<feature type="domain" description="Peptidase M28" evidence="7">
    <location>
        <begin position="90"/>
        <end position="306"/>
    </location>
</feature>
<evidence type="ECO:0000256" key="4">
    <source>
        <dbReference type="ARBA" id="ARBA00022679"/>
    </source>
</evidence>
<gene>
    <name evidence="9" type="primary">LOC111594857</name>
</gene>
<keyword evidence="5" id="KW-0012">Acyltransferase</keyword>
<evidence type="ECO:0000256" key="3">
    <source>
        <dbReference type="ARBA" id="ARBA00012012"/>
    </source>
</evidence>
<dbReference type="InterPro" id="IPR040234">
    <property type="entry name" value="QC/QCL"/>
</dbReference>
<accession>A0A6J1LF71</accession>
<dbReference type="GO" id="GO:0016603">
    <property type="term" value="F:glutaminyl-peptide cyclotransferase activity"/>
    <property type="evidence" value="ECO:0007669"/>
    <property type="project" value="UniProtKB-EC"/>
</dbReference>
<keyword evidence="4" id="KW-0808">Transferase</keyword>
<dbReference type="Gene3D" id="3.40.630.10">
    <property type="entry name" value="Zn peptidases"/>
    <property type="match status" value="1"/>
</dbReference>
<dbReference type="AlphaFoldDB" id="A0A6J1LF71"/>
<proteinExistence type="inferred from homology"/>
<dbReference type="PANTHER" id="PTHR12283:SF6">
    <property type="entry name" value="GLUTAMINYL-PEPTIDE CYCLOTRANSFERASE-RELATED"/>
    <property type="match status" value="1"/>
</dbReference>
<reference evidence="9" key="1">
    <citation type="submission" date="2025-08" db="UniProtKB">
        <authorList>
            <consortium name="RefSeq"/>
        </authorList>
    </citation>
    <scope>IDENTIFICATION</scope>
    <source>
        <strain evidence="9">15085-1641.00</strain>
        <tissue evidence="9">Whole body</tissue>
    </source>
</reference>
<dbReference type="KEGG" id="dhe:111594857"/>
<keyword evidence="6" id="KW-0812">Transmembrane</keyword>
<feature type="transmembrane region" description="Helical" evidence="6">
    <location>
        <begin position="7"/>
        <end position="28"/>
    </location>
</feature>
<keyword evidence="6" id="KW-0472">Membrane</keyword>
<sequence>MFRISRVISTVAIILLILLDLLYFLHIWPNSKKIICDEIYFNDTLASILKPRWSGSRGHAEVANFLFEQLNSLGFLAIREELFDQRKYTNILGILNVDATRFLMLTCHYDSKFLPTAPHYVGATDGAVSCAILLNIAKTLNAYLREEFSNRDDIGLVLVFFDGHESTLAVEEDYNSLIGSRRFAQVETIPLLNIEVLITLNLIGAPNHIFLSHFMNTYGLHERLVDIETKLGKSGQLTKCHTLFHKIKDHESDIEDDHYPFLSNGVPSMHIVPHAYPEYWHTQMDNVTNLYWPAIRNMNLILAHFVYEYLQNHEELSSLVHKYSFVLPNGGP</sequence>
<keyword evidence="6" id="KW-1133">Transmembrane helix</keyword>
<dbReference type="SUPFAM" id="SSF53187">
    <property type="entry name" value="Zn-dependent exopeptidases"/>
    <property type="match status" value="1"/>
</dbReference>
<dbReference type="OrthoDB" id="3907302at2759"/>
<evidence type="ECO:0000256" key="6">
    <source>
        <dbReference type="SAM" id="Phobius"/>
    </source>
</evidence>
<dbReference type="EC" id="2.3.2.5" evidence="3"/>
<evidence type="ECO:0000313" key="9">
    <source>
        <dbReference type="RefSeq" id="XP_023164104.2"/>
    </source>
</evidence>
<name>A0A6J1LF71_DROHY</name>
<evidence type="ECO:0000256" key="5">
    <source>
        <dbReference type="ARBA" id="ARBA00023315"/>
    </source>
</evidence>
<evidence type="ECO:0000256" key="2">
    <source>
        <dbReference type="ARBA" id="ARBA00006014"/>
    </source>
</evidence>
<dbReference type="PANTHER" id="PTHR12283">
    <property type="entry name" value="GLUTAMINYL-PEPTIDE CYCLOTRANSFERASE"/>
    <property type="match status" value="1"/>
</dbReference>
<protein>
    <recommendedName>
        <fullName evidence="3">glutaminyl-peptide cyclotransferase</fullName>
        <ecNumber evidence="3">2.3.2.5</ecNumber>
    </recommendedName>
</protein>
<dbReference type="OMA" id="CCHYDTE"/>
<evidence type="ECO:0000259" key="7">
    <source>
        <dbReference type="Pfam" id="PF04389"/>
    </source>
</evidence>
<keyword evidence="8" id="KW-1185">Reference proteome</keyword>
<comment type="catalytic activity">
    <reaction evidence="1">
        <text>N-terminal L-glutaminyl-[peptide] = N-terminal 5-oxo-L-prolyl-[peptide] + NH4(+)</text>
        <dbReference type="Rhea" id="RHEA:23652"/>
        <dbReference type="Rhea" id="RHEA-COMP:11736"/>
        <dbReference type="Rhea" id="RHEA-COMP:11846"/>
        <dbReference type="ChEBI" id="CHEBI:28938"/>
        <dbReference type="ChEBI" id="CHEBI:64722"/>
        <dbReference type="ChEBI" id="CHEBI:87215"/>
        <dbReference type="EC" id="2.3.2.5"/>
    </reaction>
</comment>
<evidence type="ECO:0000256" key="1">
    <source>
        <dbReference type="ARBA" id="ARBA00000001"/>
    </source>
</evidence>